<feature type="domain" description="PSP1 C-terminal" evidence="2">
    <location>
        <begin position="114"/>
        <end position="199"/>
    </location>
</feature>
<evidence type="ECO:0000313" key="3">
    <source>
        <dbReference type="EMBL" id="ATA92068.1"/>
    </source>
</evidence>
<organism evidence="3 4">
    <name type="scientific">Capnocytophaga canimorsus</name>
    <dbReference type="NCBI Taxonomy" id="28188"/>
    <lineage>
        <taxon>Bacteria</taxon>
        <taxon>Pseudomonadati</taxon>
        <taxon>Bacteroidota</taxon>
        <taxon>Flavobacteriia</taxon>
        <taxon>Flavobacteriales</taxon>
        <taxon>Flavobacteriaceae</taxon>
        <taxon>Capnocytophaga</taxon>
    </lineage>
</organism>
<dbReference type="NCBIfam" id="NF041131">
    <property type="entry name" value="RicT_YaaT_fam"/>
    <property type="match status" value="1"/>
</dbReference>
<sequence>MSCSSCTTDINSPKGCKNNGVCGTDGCNKLSVFDWLSNLQMPGGEVKFDCVEVRFKNSRKEYFRNSENLPLQMGDVVATEANPGHDVGIVTLTGELVRLQMKKNKVNWHDEKLPKVYRKANQKDLDIWQEVRAKEEKVQKQSRELAIALGLEMKISDVEFQGDGSKATFYYTAEERVDFRQLIKDMAKTFSTRIEMRQIGFRQEASRLGGIGSCGRELCCSTWLTDFRSVTTAAARYQQLSLNPQKLAGQCGKLKCCLNYELDTYLDALRDFPKMETKLLTEKGRATCQKIDIFKRFMWFTYDDESINWHKLTVDQVNEIITQNKKGVKIVALEDFALAAEETTLLPEFQNVVGQDSLTRFDNKKNKRSKNKKRRKPKDKTPNTNNKK</sequence>
<evidence type="ECO:0000256" key="1">
    <source>
        <dbReference type="SAM" id="MobiDB-lite"/>
    </source>
</evidence>
<dbReference type="AlphaFoldDB" id="A0A250G6W2"/>
<dbReference type="InterPro" id="IPR007557">
    <property type="entry name" value="PSP1_C"/>
</dbReference>
<feature type="compositionally biased region" description="Basic residues" evidence="1">
    <location>
        <begin position="365"/>
        <end position="378"/>
    </location>
</feature>
<protein>
    <recommendedName>
        <fullName evidence="2">PSP1 C-terminal domain-containing protein</fullName>
    </recommendedName>
</protein>
<accession>A0A250G6W2</accession>
<dbReference type="PANTHER" id="PTHR43830">
    <property type="entry name" value="PROTEIN PSP1"/>
    <property type="match status" value="1"/>
</dbReference>
<dbReference type="EMBL" id="CP022388">
    <property type="protein sequence ID" value="ATA92068.1"/>
    <property type="molecule type" value="Genomic_DNA"/>
</dbReference>
<evidence type="ECO:0000313" key="4">
    <source>
        <dbReference type="Proteomes" id="UP000243136"/>
    </source>
</evidence>
<name>A0A250G6W2_9FLAO</name>
<dbReference type="InterPro" id="IPR047767">
    <property type="entry name" value="PSP1-like"/>
</dbReference>
<dbReference type="RefSeq" id="WP_095917417.1">
    <property type="nucleotide sequence ID" value="NZ_BOQI01000025.1"/>
</dbReference>
<dbReference type="PANTHER" id="PTHR43830:SF3">
    <property type="entry name" value="PROTEIN PSP1"/>
    <property type="match status" value="1"/>
</dbReference>
<dbReference type="PROSITE" id="PS51411">
    <property type="entry name" value="PSP1_C"/>
    <property type="match status" value="1"/>
</dbReference>
<evidence type="ECO:0000259" key="2">
    <source>
        <dbReference type="PROSITE" id="PS51411"/>
    </source>
</evidence>
<feature type="region of interest" description="Disordered" evidence="1">
    <location>
        <begin position="357"/>
        <end position="388"/>
    </location>
</feature>
<dbReference type="GO" id="GO:0005737">
    <property type="term" value="C:cytoplasm"/>
    <property type="evidence" value="ECO:0007669"/>
    <property type="project" value="TreeGrafter"/>
</dbReference>
<dbReference type="Pfam" id="PF04468">
    <property type="entry name" value="PSP1"/>
    <property type="match status" value="1"/>
</dbReference>
<reference evidence="4" key="1">
    <citation type="submission" date="2017-06" db="EMBL/GenBank/DDBJ databases">
        <title>Capnocytophaga spp. assemblies.</title>
        <authorList>
            <person name="Gulvik C.A."/>
        </authorList>
    </citation>
    <scope>NUCLEOTIDE SEQUENCE [LARGE SCALE GENOMIC DNA]</scope>
    <source>
        <strain evidence="4">H5594</strain>
    </source>
</reference>
<gene>
    <name evidence="3" type="ORF">CGC56_07835</name>
</gene>
<dbReference type="Proteomes" id="UP000243136">
    <property type="component" value="Chromosome"/>
</dbReference>
<proteinExistence type="predicted"/>